<dbReference type="GO" id="GO:0033925">
    <property type="term" value="F:mannosyl-glycoprotein endo-beta-N-acetylglucosaminidase activity"/>
    <property type="evidence" value="ECO:0007669"/>
    <property type="project" value="UniProtKB-EC"/>
</dbReference>
<evidence type="ECO:0000259" key="1">
    <source>
        <dbReference type="Pfam" id="PF03644"/>
    </source>
</evidence>
<dbReference type="GO" id="GO:0005829">
    <property type="term" value="C:cytosol"/>
    <property type="evidence" value="ECO:0007669"/>
    <property type="project" value="UniProtKB-SubCell"/>
</dbReference>
<dbReference type="PANTHER" id="PTHR13246">
    <property type="entry name" value="ENDO BETA N-ACETYLGLUCOSAMINIDASE"/>
    <property type="match status" value="1"/>
</dbReference>
<sequence length="759" mass="84780">MLPTGFPDWRKIGWHVGKKLRDIINPPADTGPSREERRAQRHRDGLKGLVYFDDFDEVEAWSAEDVDPVQQANMPLLKRSASRVHDHVRPTTLVLLCHDYSGGYHDYESVRPPLLKDKLYACNYPQYVDTFVYFSHKLVCVPPPTWINTMHRNGVKVLGTFIVEPGKLNVERMLDQVNGEFIIAKQLAAMADVFGFDGWLLNIELEFPKSVKDLTSKICALIRSLKLLLGPAGNVVWYDALTTDNEVDHQNGLTLKNVPFALAADLLFTNYKWTMKTLKEADSTGEVYGLHPTKTLFGIDVWAQNTNMPGPHRITFPPKGGGGTNTGLALGVLAEAGFSTAIFGPAWTHEHFSTSAESTLSTAERVEHAMWLGKRLPSDLGCDCHEGLPHQTREYVGTPIVNHACEFPAGSTHFFETDFNGAFQRVANPGAQSEKHIRPMLGSQGPLPHLLPMSLPAWEQASDRPPTRVLYGELPDEAPGGLIVNTRIIRMHEKTAPFESWGSHPQRGTHYRLCLFKLNMLADESLAATIRFKCLEASTDIAPGFYMGYIMSDSEKLCYIHVEISFPRSNQVQDKTIMLSFPTADSRLVEFGVYGLGLIEDPKPLALCQIFNLTIKPRSQAESCWTIVGVRVTKRGRSPDHEKRLAWKWSSSDDSRPAFLPWSKTTGPFTYFDVMISGKELGRAYCTEFPIHSEDFDGCKGEEVEAVIRGRLFGGSEVASLPIQLSRDEYFACAKDEEARKRAAVVGDPNATTLVYLYG</sequence>
<dbReference type="RefSeq" id="XP_037160786.1">
    <property type="nucleotide sequence ID" value="XM_037312381.1"/>
</dbReference>
<dbReference type="Proteomes" id="UP000578531">
    <property type="component" value="Unassembled WGS sequence"/>
</dbReference>
<dbReference type="InterPro" id="IPR005201">
    <property type="entry name" value="TIM_ENGase"/>
</dbReference>
<dbReference type="OrthoDB" id="284473at2759"/>
<comment type="caution">
    <text evidence="2">The sequence shown here is derived from an EMBL/GenBank/DDBJ whole genome shotgun (WGS) entry which is preliminary data.</text>
</comment>
<dbReference type="InterPro" id="IPR032979">
    <property type="entry name" value="ENGase"/>
</dbReference>
<feature type="domain" description="Cytosolic endo-beta-N-acetylglucosaminidase TIM barrel" evidence="1">
    <location>
        <begin position="116"/>
        <end position="422"/>
    </location>
</feature>
<keyword evidence="3" id="KW-1185">Reference proteome</keyword>
<dbReference type="EMBL" id="JACCJC010000058">
    <property type="protein sequence ID" value="KAF6231353.1"/>
    <property type="molecule type" value="Genomic_DNA"/>
</dbReference>
<organism evidence="2 3">
    <name type="scientific">Letharia columbiana</name>
    <dbReference type="NCBI Taxonomy" id="112416"/>
    <lineage>
        <taxon>Eukaryota</taxon>
        <taxon>Fungi</taxon>
        <taxon>Dikarya</taxon>
        <taxon>Ascomycota</taxon>
        <taxon>Pezizomycotina</taxon>
        <taxon>Lecanoromycetes</taxon>
        <taxon>OSLEUM clade</taxon>
        <taxon>Lecanoromycetidae</taxon>
        <taxon>Lecanorales</taxon>
        <taxon>Lecanorineae</taxon>
        <taxon>Parmeliaceae</taxon>
        <taxon>Letharia</taxon>
    </lineage>
</organism>
<dbReference type="Pfam" id="PF03644">
    <property type="entry name" value="Glyco_hydro_85"/>
    <property type="match status" value="1"/>
</dbReference>
<dbReference type="GeneID" id="59292142"/>
<reference evidence="2 3" key="1">
    <citation type="journal article" date="2020" name="Genomics">
        <title>Complete, high-quality genomes from long-read metagenomic sequencing of two wolf lichen thalli reveals enigmatic genome architecture.</title>
        <authorList>
            <person name="McKenzie S.K."/>
            <person name="Walston R.F."/>
            <person name="Allen J.L."/>
        </authorList>
    </citation>
    <scope>NUCLEOTIDE SEQUENCE [LARGE SCALE GENOMIC DNA]</scope>
    <source>
        <strain evidence="2">WasteWater2</strain>
    </source>
</reference>
<gene>
    <name evidence="2" type="ORF">HO173_010496</name>
</gene>
<proteinExistence type="predicted"/>
<dbReference type="AlphaFoldDB" id="A0A8H6FMQ7"/>
<evidence type="ECO:0000313" key="3">
    <source>
        <dbReference type="Proteomes" id="UP000578531"/>
    </source>
</evidence>
<name>A0A8H6FMQ7_9LECA</name>
<protein>
    <recommendedName>
        <fullName evidence="1">Cytosolic endo-beta-N-acetylglucosaminidase TIM barrel domain-containing protein</fullName>
    </recommendedName>
</protein>
<evidence type="ECO:0000313" key="2">
    <source>
        <dbReference type="EMBL" id="KAF6231353.1"/>
    </source>
</evidence>
<dbReference type="PANTHER" id="PTHR13246:SF1">
    <property type="entry name" value="CYTOSOLIC ENDO-BETA-N-ACETYLGLUCOSAMINIDASE"/>
    <property type="match status" value="1"/>
</dbReference>
<dbReference type="Gene3D" id="3.20.20.80">
    <property type="entry name" value="Glycosidases"/>
    <property type="match status" value="1"/>
</dbReference>
<accession>A0A8H6FMQ7</accession>